<dbReference type="EMBL" id="JBBHLL010000120">
    <property type="protein sequence ID" value="KAK7814634.1"/>
    <property type="molecule type" value="Genomic_DNA"/>
</dbReference>
<sequence>PTNIVCEPYGPSQDSSNVCTLSAPPAPLVDLTPTHSGSAMLMLLSVVFVGLAVFVIYKFKRKIPGINVYAQMQNEKEQELISPVSHTESRPSVPHPDLRWPGQLVDEKVESQHL</sequence>
<comment type="caution">
    <text evidence="3">The sequence shown here is derived from an EMBL/GenBank/DDBJ whole genome shotgun (WGS) entry which is preliminary data.</text>
</comment>
<evidence type="ECO:0000313" key="4">
    <source>
        <dbReference type="Proteomes" id="UP001488838"/>
    </source>
</evidence>
<feature type="region of interest" description="Disordered" evidence="1">
    <location>
        <begin position="77"/>
        <end position="114"/>
    </location>
</feature>
<name>A0AAW0IJZ3_MYOGA</name>
<evidence type="ECO:0000313" key="3">
    <source>
        <dbReference type="EMBL" id="KAK7814634.1"/>
    </source>
</evidence>
<feature type="transmembrane region" description="Helical" evidence="2">
    <location>
        <begin position="37"/>
        <end position="57"/>
    </location>
</feature>
<dbReference type="GO" id="GO:0006892">
    <property type="term" value="P:post-Golgi vesicle-mediated transport"/>
    <property type="evidence" value="ECO:0007669"/>
    <property type="project" value="TreeGrafter"/>
</dbReference>
<keyword evidence="2" id="KW-0472">Membrane</keyword>
<accession>A0AAW0IJZ3</accession>
<feature type="non-terminal residue" evidence="3">
    <location>
        <position position="1"/>
    </location>
</feature>
<dbReference type="GO" id="GO:0016020">
    <property type="term" value="C:membrane"/>
    <property type="evidence" value="ECO:0007669"/>
    <property type="project" value="TreeGrafter"/>
</dbReference>
<reference evidence="3 4" key="1">
    <citation type="journal article" date="2023" name="bioRxiv">
        <title>Conserved and derived expression patterns and positive selection on dental genes reveal complex evolutionary context of ever-growing rodent molars.</title>
        <authorList>
            <person name="Calamari Z.T."/>
            <person name="Song A."/>
            <person name="Cohen E."/>
            <person name="Akter M."/>
            <person name="Roy R.D."/>
            <person name="Hallikas O."/>
            <person name="Christensen M.M."/>
            <person name="Li P."/>
            <person name="Marangoni P."/>
            <person name="Jernvall J."/>
            <person name="Klein O.D."/>
        </authorList>
    </citation>
    <scope>NUCLEOTIDE SEQUENCE [LARGE SCALE GENOMIC DNA]</scope>
    <source>
        <strain evidence="3">V071</strain>
    </source>
</reference>
<organism evidence="3 4">
    <name type="scientific">Myodes glareolus</name>
    <name type="common">Bank vole</name>
    <name type="synonym">Clethrionomys glareolus</name>
    <dbReference type="NCBI Taxonomy" id="447135"/>
    <lineage>
        <taxon>Eukaryota</taxon>
        <taxon>Metazoa</taxon>
        <taxon>Chordata</taxon>
        <taxon>Craniata</taxon>
        <taxon>Vertebrata</taxon>
        <taxon>Euteleostomi</taxon>
        <taxon>Mammalia</taxon>
        <taxon>Eutheria</taxon>
        <taxon>Euarchontoglires</taxon>
        <taxon>Glires</taxon>
        <taxon>Rodentia</taxon>
        <taxon>Myomorpha</taxon>
        <taxon>Muroidea</taxon>
        <taxon>Cricetidae</taxon>
        <taxon>Arvicolinae</taxon>
        <taxon>Myodes</taxon>
    </lineage>
</organism>
<dbReference type="GO" id="GO:0005794">
    <property type="term" value="C:Golgi apparatus"/>
    <property type="evidence" value="ECO:0007669"/>
    <property type="project" value="TreeGrafter"/>
</dbReference>
<keyword evidence="2" id="KW-0812">Transmembrane</keyword>
<feature type="compositionally biased region" description="Basic and acidic residues" evidence="1">
    <location>
        <begin position="105"/>
        <end position="114"/>
    </location>
</feature>
<evidence type="ECO:0000256" key="2">
    <source>
        <dbReference type="SAM" id="Phobius"/>
    </source>
</evidence>
<feature type="non-terminal residue" evidence="3">
    <location>
        <position position="114"/>
    </location>
</feature>
<gene>
    <name evidence="3" type="ORF">U0070_009602</name>
</gene>
<proteinExistence type="predicted"/>
<dbReference type="InterPro" id="IPR050310">
    <property type="entry name" value="VPS10-sortilin"/>
</dbReference>
<keyword evidence="4" id="KW-1185">Reference proteome</keyword>
<dbReference type="PANTHER" id="PTHR12106">
    <property type="entry name" value="SORTILIN RELATED"/>
    <property type="match status" value="1"/>
</dbReference>
<keyword evidence="2" id="KW-1133">Transmembrane helix</keyword>
<protein>
    <submittedName>
        <fullName evidence="3">Uncharacterized protein</fullName>
    </submittedName>
</protein>
<dbReference type="PANTHER" id="PTHR12106:SF8">
    <property type="entry name" value="VPS10 DOMAIN-CONTAINING RECEPTOR SORCS1"/>
    <property type="match status" value="1"/>
</dbReference>
<evidence type="ECO:0000256" key="1">
    <source>
        <dbReference type="SAM" id="MobiDB-lite"/>
    </source>
</evidence>
<dbReference type="Proteomes" id="UP001488838">
    <property type="component" value="Unassembled WGS sequence"/>
</dbReference>
<dbReference type="AlphaFoldDB" id="A0AAW0IJZ3"/>